<evidence type="ECO:0000259" key="4">
    <source>
        <dbReference type="PROSITE" id="PS50222"/>
    </source>
</evidence>
<feature type="region of interest" description="Disordered" evidence="2">
    <location>
        <begin position="199"/>
        <end position="220"/>
    </location>
</feature>
<evidence type="ECO:0000313" key="6">
    <source>
        <dbReference type="EnsemblProtists" id="EKX32927"/>
    </source>
</evidence>
<dbReference type="PROSITE" id="PS00018">
    <property type="entry name" value="EF_HAND_1"/>
    <property type="match status" value="2"/>
</dbReference>
<dbReference type="InterPro" id="IPR018247">
    <property type="entry name" value="EF_Hand_1_Ca_BS"/>
</dbReference>
<keyword evidence="7" id="KW-1185">Reference proteome</keyword>
<proteinExistence type="predicted"/>
<dbReference type="Proteomes" id="UP000011087">
    <property type="component" value="Unassembled WGS sequence"/>
</dbReference>
<protein>
    <recommendedName>
        <fullName evidence="4">EF-hand domain-containing protein</fullName>
    </recommendedName>
</protein>
<dbReference type="CDD" id="cd00051">
    <property type="entry name" value="EFh"/>
    <property type="match status" value="1"/>
</dbReference>
<keyword evidence="1" id="KW-0106">Calcium</keyword>
<dbReference type="HOGENOM" id="CLU_1139828_0_0_1"/>
<dbReference type="AlphaFoldDB" id="L1IA11"/>
<dbReference type="KEGG" id="gtt:GUITHDRAFT_156201"/>
<dbReference type="Gene3D" id="1.10.238.10">
    <property type="entry name" value="EF-hand"/>
    <property type="match status" value="1"/>
</dbReference>
<evidence type="ECO:0000313" key="7">
    <source>
        <dbReference type="Proteomes" id="UP000011087"/>
    </source>
</evidence>
<dbReference type="STRING" id="905079.L1IA11"/>
<dbReference type="RefSeq" id="XP_005819907.1">
    <property type="nucleotide sequence ID" value="XM_005819850.1"/>
</dbReference>
<evidence type="ECO:0000256" key="1">
    <source>
        <dbReference type="ARBA" id="ARBA00022837"/>
    </source>
</evidence>
<organism evidence="5">
    <name type="scientific">Guillardia theta (strain CCMP2712)</name>
    <name type="common">Cryptophyte</name>
    <dbReference type="NCBI Taxonomy" id="905079"/>
    <lineage>
        <taxon>Eukaryota</taxon>
        <taxon>Cryptophyceae</taxon>
        <taxon>Pyrenomonadales</taxon>
        <taxon>Geminigeraceae</taxon>
        <taxon>Guillardia</taxon>
    </lineage>
</organism>
<evidence type="ECO:0000256" key="2">
    <source>
        <dbReference type="SAM" id="MobiDB-lite"/>
    </source>
</evidence>
<dbReference type="GO" id="GO:0005509">
    <property type="term" value="F:calcium ion binding"/>
    <property type="evidence" value="ECO:0007669"/>
    <property type="project" value="InterPro"/>
</dbReference>
<dbReference type="eggNOG" id="KOG0032">
    <property type="taxonomic scope" value="Eukaryota"/>
</dbReference>
<dbReference type="EnsemblProtists" id="EKX32927">
    <property type="protein sequence ID" value="EKX32927"/>
    <property type="gene ID" value="GUITHDRAFT_156201"/>
</dbReference>
<dbReference type="GeneID" id="17289667"/>
<dbReference type="InterPro" id="IPR011992">
    <property type="entry name" value="EF-hand-dom_pair"/>
</dbReference>
<dbReference type="OrthoDB" id="270584at2759"/>
<dbReference type="PaxDb" id="55529-EKX32927"/>
<feature type="domain" description="EF-hand" evidence="4">
    <location>
        <begin position="153"/>
        <end position="188"/>
    </location>
</feature>
<gene>
    <name evidence="5" type="ORF">GUITHDRAFT_156201</name>
</gene>
<accession>L1IA11</accession>
<dbReference type="SMART" id="SM00054">
    <property type="entry name" value="EFh"/>
    <property type="match status" value="2"/>
</dbReference>
<dbReference type="EMBL" id="JH993164">
    <property type="protein sequence ID" value="EKX32927.1"/>
    <property type="molecule type" value="Genomic_DNA"/>
</dbReference>
<name>L1IA11_GUITC</name>
<reference evidence="7" key="2">
    <citation type="submission" date="2012-11" db="EMBL/GenBank/DDBJ databases">
        <authorList>
            <person name="Kuo A."/>
            <person name="Curtis B.A."/>
            <person name="Tanifuji G."/>
            <person name="Burki F."/>
            <person name="Gruber A."/>
            <person name="Irimia M."/>
            <person name="Maruyama S."/>
            <person name="Arias M.C."/>
            <person name="Ball S.G."/>
            <person name="Gile G.H."/>
            <person name="Hirakawa Y."/>
            <person name="Hopkins J.F."/>
            <person name="Rensing S.A."/>
            <person name="Schmutz J."/>
            <person name="Symeonidi A."/>
            <person name="Elias M."/>
            <person name="Eveleigh R.J."/>
            <person name="Herman E.K."/>
            <person name="Klute M.J."/>
            <person name="Nakayama T."/>
            <person name="Obornik M."/>
            <person name="Reyes-Prieto A."/>
            <person name="Armbrust E.V."/>
            <person name="Aves S.J."/>
            <person name="Beiko R.G."/>
            <person name="Coutinho P."/>
            <person name="Dacks J.B."/>
            <person name="Durnford D.G."/>
            <person name="Fast N.M."/>
            <person name="Green B.R."/>
            <person name="Grisdale C."/>
            <person name="Hempe F."/>
            <person name="Henrissat B."/>
            <person name="Hoppner M.P."/>
            <person name="Ishida K.-I."/>
            <person name="Kim E."/>
            <person name="Koreny L."/>
            <person name="Kroth P.G."/>
            <person name="Liu Y."/>
            <person name="Malik S.-B."/>
            <person name="Maier U.G."/>
            <person name="McRose D."/>
            <person name="Mock T."/>
            <person name="Neilson J.A."/>
            <person name="Onodera N.T."/>
            <person name="Poole A.M."/>
            <person name="Pritham E.J."/>
            <person name="Richards T.A."/>
            <person name="Rocap G."/>
            <person name="Roy S.W."/>
            <person name="Sarai C."/>
            <person name="Schaack S."/>
            <person name="Shirato S."/>
            <person name="Slamovits C.H."/>
            <person name="Spencer D.F."/>
            <person name="Suzuki S."/>
            <person name="Worden A.Z."/>
            <person name="Zauner S."/>
            <person name="Barry K."/>
            <person name="Bell C."/>
            <person name="Bharti A.K."/>
            <person name="Crow J.A."/>
            <person name="Grimwood J."/>
            <person name="Kramer R."/>
            <person name="Lindquist E."/>
            <person name="Lucas S."/>
            <person name="Salamov A."/>
            <person name="McFadden G.I."/>
            <person name="Lane C.E."/>
            <person name="Keeling P.J."/>
            <person name="Gray M.W."/>
            <person name="Grigoriev I.V."/>
            <person name="Archibald J.M."/>
        </authorList>
    </citation>
    <scope>NUCLEOTIDE SEQUENCE</scope>
    <source>
        <strain evidence="7">CCMP2712</strain>
    </source>
</reference>
<dbReference type="PROSITE" id="PS50222">
    <property type="entry name" value="EF_HAND_2"/>
    <property type="match status" value="2"/>
</dbReference>
<keyword evidence="3" id="KW-0732">Signal</keyword>
<feature type="domain" description="EF-hand" evidence="4">
    <location>
        <begin position="117"/>
        <end position="152"/>
    </location>
</feature>
<feature type="chain" id="PRO_5008769781" description="EF-hand domain-containing protein" evidence="3">
    <location>
        <begin position="23"/>
        <end position="244"/>
    </location>
</feature>
<dbReference type="Pfam" id="PF13499">
    <property type="entry name" value="EF-hand_7"/>
    <property type="match status" value="1"/>
</dbReference>
<dbReference type="SUPFAM" id="SSF47473">
    <property type="entry name" value="EF-hand"/>
    <property type="match status" value="1"/>
</dbReference>
<evidence type="ECO:0000313" key="5">
    <source>
        <dbReference type="EMBL" id="EKX32927.1"/>
    </source>
</evidence>
<feature type="signal peptide" evidence="3">
    <location>
        <begin position="1"/>
        <end position="22"/>
    </location>
</feature>
<dbReference type="InterPro" id="IPR002048">
    <property type="entry name" value="EF_hand_dom"/>
</dbReference>
<reference evidence="5 7" key="1">
    <citation type="journal article" date="2012" name="Nature">
        <title>Algal genomes reveal evolutionary mosaicism and the fate of nucleomorphs.</title>
        <authorList>
            <consortium name="DOE Joint Genome Institute"/>
            <person name="Curtis B.A."/>
            <person name="Tanifuji G."/>
            <person name="Burki F."/>
            <person name="Gruber A."/>
            <person name="Irimia M."/>
            <person name="Maruyama S."/>
            <person name="Arias M.C."/>
            <person name="Ball S.G."/>
            <person name="Gile G.H."/>
            <person name="Hirakawa Y."/>
            <person name="Hopkins J.F."/>
            <person name="Kuo A."/>
            <person name="Rensing S.A."/>
            <person name="Schmutz J."/>
            <person name="Symeonidi A."/>
            <person name="Elias M."/>
            <person name="Eveleigh R.J."/>
            <person name="Herman E.K."/>
            <person name="Klute M.J."/>
            <person name="Nakayama T."/>
            <person name="Obornik M."/>
            <person name="Reyes-Prieto A."/>
            <person name="Armbrust E.V."/>
            <person name="Aves S.J."/>
            <person name="Beiko R.G."/>
            <person name="Coutinho P."/>
            <person name="Dacks J.B."/>
            <person name="Durnford D.G."/>
            <person name="Fast N.M."/>
            <person name="Green B.R."/>
            <person name="Grisdale C.J."/>
            <person name="Hempel F."/>
            <person name="Henrissat B."/>
            <person name="Hoppner M.P."/>
            <person name="Ishida K."/>
            <person name="Kim E."/>
            <person name="Koreny L."/>
            <person name="Kroth P.G."/>
            <person name="Liu Y."/>
            <person name="Malik S.B."/>
            <person name="Maier U.G."/>
            <person name="McRose D."/>
            <person name="Mock T."/>
            <person name="Neilson J.A."/>
            <person name="Onodera N.T."/>
            <person name="Poole A.M."/>
            <person name="Pritham E.J."/>
            <person name="Richards T.A."/>
            <person name="Rocap G."/>
            <person name="Roy S.W."/>
            <person name="Sarai C."/>
            <person name="Schaack S."/>
            <person name="Shirato S."/>
            <person name="Slamovits C.H."/>
            <person name="Spencer D.F."/>
            <person name="Suzuki S."/>
            <person name="Worden A.Z."/>
            <person name="Zauner S."/>
            <person name="Barry K."/>
            <person name="Bell C."/>
            <person name="Bharti A.K."/>
            <person name="Crow J.A."/>
            <person name="Grimwood J."/>
            <person name="Kramer R."/>
            <person name="Lindquist E."/>
            <person name="Lucas S."/>
            <person name="Salamov A."/>
            <person name="McFadden G.I."/>
            <person name="Lane C.E."/>
            <person name="Keeling P.J."/>
            <person name="Gray M.W."/>
            <person name="Grigoriev I.V."/>
            <person name="Archibald J.M."/>
        </authorList>
    </citation>
    <scope>NUCLEOTIDE SEQUENCE</scope>
    <source>
        <strain evidence="5 7">CCMP2712</strain>
    </source>
</reference>
<evidence type="ECO:0000256" key="3">
    <source>
        <dbReference type="SAM" id="SignalP"/>
    </source>
</evidence>
<reference evidence="6" key="3">
    <citation type="submission" date="2015-06" db="UniProtKB">
        <authorList>
            <consortium name="EnsemblProtists"/>
        </authorList>
    </citation>
    <scope>IDENTIFICATION</scope>
</reference>
<sequence length="244" mass="28162">MFAFRLQIIFALVLLHLNDVRGFVATCCFGSTSWIRKSHMRAVNGHLGRHSSRVTGQQTCRLACGSGEPLREARVSFWEWEAVRQKSEPERLEFLARKLGPVVDAIPHHELQHPLNLKKSSIGEIFQHFDQDKSGHICQYELEIALKSFQISFDEMSVKEILSICDLDKDGRVDLKDFKRAVARMRTYTRMIKAEVDKELQEAQRSRHHGSTSHEALRPPSTDLKSFRIAMLQELKHKLRLEDS</sequence>